<name>A0ABY5Z7A0_9ACTN</name>
<evidence type="ECO:0000256" key="2">
    <source>
        <dbReference type="SAM" id="Phobius"/>
    </source>
</evidence>
<feature type="transmembrane region" description="Helical" evidence="2">
    <location>
        <begin position="36"/>
        <end position="57"/>
    </location>
</feature>
<keyword evidence="2" id="KW-0812">Transmembrane</keyword>
<accession>A0ABY5Z7A0</accession>
<organism evidence="3 4">
    <name type="scientific">Dactylosporangium roseum</name>
    <dbReference type="NCBI Taxonomy" id="47989"/>
    <lineage>
        <taxon>Bacteria</taxon>
        <taxon>Bacillati</taxon>
        <taxon>Actinomycetota</taxon>
        <taxon>Actinomycetes</taxon>
        <taxon>Micromonosporales</taxon>
        <taxon>Micromonosporaceae</taxon>
        <taxon>Dactylosporangium</taxon>
    </lineage>
</organism>
<keyword evidence="2" id="KW-1133">Transmembrane helix</keyword>
<protein>
    <recommendedName>
        <fullName evidence="5">Holin</fullName>
    </recommendedName>
</protein>
<evidence type="ECO:0008006" key="5">
    <source>
        <dbReference type="Google" id="ProtNLM"/>
    </source>
</evidence>
<sequence>MSRKDLAGKVARGVAYLSGAGAFAALTHRFNAEAATGLATAAGALAAVFGFLPRVIVNAQRAEMARIIDERFDALRTELGEDITTALRHAVELGVHDGALRRSLDRRDGEPPRPRRLHSVPRNREGA</sequence>
<keyword evidence="2" id="KW-0472">Membrane</keyword>
<feature type="compositionally biased region" description="Basic and acidic residues" evidence="1">
    <location>
        <begin position="101"/>
        <end position="113"/>
    </location>
</feature>
<dbReference type="RefSeq" id="WP_260727303.1">
    <property type="nucleotide sequence ID" value="NZ_BAAABS010000033.1"/>
</dbReference>
<evidence type="ECO:0000256" key="1">
    <source>
        <dbReference type="SAM" id="MobiDB-lite"/>
    </source>
</evidence>
<reference evidence="3" key="1">
    <citation type="submission" date="2021-04" db="EMBL/GenBank/DDBJ databases">
        <title>Biosynthetic gene clusters of Dactylosporangioum roseum.</title>
        <authorList>
            <person name="Hartkoorn R.C."/>
            <person name="Beaudoing E."/>
            <person name="Hot D."/>
            <person name="Moureu S."/>
        </authorList>
    </citation>
    <scope>NUCLEOTIDE SEQUENCE</scope>
    <source>
        <strain evidence="3">NRRL B-16295</strain>
    </source>
</reference>
<feature type="transmembrane region" description="Helical" evidence="2">
    <location>
        <begin position="12"/>
        <end position="30"/>
    </location>
</feature>
<dbReference type="EMBL" id="CP073721">
    <property type="protein sequence ID" value="UWZ37940.1"/>
    <property type="molecule type" value="Genomic_DNA"/>
</dbReference>
<gene>
    <name evidence="3" type="ORF">Drose_06590</name>
</gene>
<evidence type="ECO:0000313" key="4">
    <source>
        <dbReference type="Proteomes" id="UP001058271"/>
    </source>
</evidence>
<keyword evidence="4" id="KW-1185">Reference proteome</keyword>
<dbReference type="Proteomes" id="UP001058271">
    <property type="component" value="Chromosome"/>
</dbReference>
<proteinExistence type="predicted"/>
<evidence type="ECO:0000313" key="3">
    <source>
        <dbReference type="EMBL" id="UWZ37940.1"/>
    </source>
</evidence>
<feature type="region of interest" description="Disordered" evidence="1">
    <location>
        <begin position="101"/>
        <end position="127"/>
    </location>
</feature>